<accession>A0A3M7M916</accession>
<proteinExistence type="predicted"/>
<protein>
    <submittedName>
        <fullName evidence="1">Uncharacterized protein</fullName>
    </submittedName>
</protein>
<reference evidence="1 2" key="1">
    <citation type="journal article" date="2014" name="PLoS ONE">
        <title>De novo Genome Assembly of the Fungal Plant Pathogen Pyrenophora semeniperda.</title>
        <authorList>
            <person name="Soliai M.M."/>
            <person name="Meyer S.E."/>
            <person name="Udall J.A."/>
            <person name="Elzinga D.E."/>
            <person name="Hermansen R.A."/>
            <person name="Bodily P.M."/>
            <person name="Hart A.A."/>
            <person name="Coleman C.E."/>
        </authorList>
    </citation>
    <scope>NUCLEOTIDE SEQUENCE [LARGE SCALE GENOMIC DNA]</scope>
    <source>
        <strain evidence="1 2">CCB06</strain>
        <tissue evidence="1">Mycelium</tissue>
    </source>
</reference>
<dbReference type="EMBL" id="KE747825">
    <property type="protein sequence ID" value="RMZ71005.1"/>
    <property type="molecule type" value="Genomic_DNA"/>
</dbReference>
<organism evidence="1 2">
    <name type="scientific">Pyrenophora seminiperda CCB06</name>
    <dbReference type="NCBI Taxonomy" id="1302712"/>
    <lineage>
        <taxon>Eukaryota</taxon>
        <taxon>Fungi</taxon>
        <taxon>Dikarya</taxon>
        <taxon>Ascomycota</taxon>
        <taxon>Pezizomycotina</taxon>
        <taxon>Dothideomycetes</taxon>
        <taxon>Pleosporomycetidae</taxon>
        <taxon>Pleosporales</taxon>
        <taxon>Pleosporineae</taxon>
        <taxon>Pleosporaceae</taxon>
        <taxon>Pyrenophora</taxon>
    </lineage>
</organism>
<gene>
    <name evidence="1" type="ORF">GMOD_00008685</name>
</gene>
<dbReference type="Proteomes" id="UP000265663">
    <property type="component" value="Unassembled WGS sequence"/>
</dbReference>
<dbReference type="AlphaFoldDB" id="A0A3M7M916"/>
<name>A0A3M7M916_9PLEO</name>
<evidence type="ECO:0000313" key="2">
    <source>
        <dbReference type="Proteomes" id="UP000265663"/>
    </source>
</evidence>
<keyword evidence="2" id="KW-1185">Reference proteome</keyword>
<evidence type="ECO:0000313" key="1">
    <source>
        <dbReference type="EMBL" id="RMZ71005.1"/>
    </source>
</evidence>
<sequence>MRRQRYSRFFGLFVNLLFALRAL</sequence>